<dbReference type="AlphaFoldDB" id="H2Y041"/>
<protein>
    <submittedName>
        <fullName evidence="1">Uncharacterized LOC104265792</fullName>
    </submittedName>
</protein>
<evidence type="ECO:0000313" key="1">
    <source>
        <dbReference type="Ensembl" id="ENSCINP00000035275.1"/>
    </source>
</evidence>
<reference evidence="2" key="1">
    <citation type="journal article" date="2002" name="Science">
        <title>The draft genome of Ciona intestinalis: insights into chordate and vertebrate origins.</title>
        <authorList>
            <person name="Dehal P."/>
            <person name="Satou Y."/>
            <person name="Campbell R.K."/>
            <person name="Chapman J."/>
            <person name="Degnan B."/>
            <person name="De Tomaso A."/>
            <person name="Davidson B."/>
            <person name="Di Gregorio A."/>
            <person name="Gelpke M."/>
            <person name="Goodstein D.M."/>
            <person name="Harafuji N."/>
            <person name="Hastings K.E."/>
            <person name="Ho I."/>
            <person name="Hotta K."/>
            <person name="Huang W."/>
            <person name="Kawashima T."/>
            <person name="Lemaire P."/>
            <person name="Martinez D."/>
            <person name="Meinertzhagen I.A."/>
            <person name="Necula S."/>
            <person name="Nonaka M."/>
            <person name="Putnam N."/>
            <person name="Rash S."/>
            <person name="Saiga H."/>
            <person name="Satake M."/>
            <person name="Terry A."/>
            <person name="Yamada L."/>
            <person name="Wang H.G."/>
            <person name="Awazu S."/>
            <person name="Azumi K."/>
            <person name="Boore J."/>
            <person name="Branno M."/>
            <person name="Chin-Bow S."/>
            <person name="DeSantis R."/>
            <person name="Doyle S."/>
            <person name="Francino P."/>
            <person name="Keys D.N."/>
            <person name="Haga S."/>
            <person name="Hayashi H."/>
            <person name="Hino K."/>
            <person name="Imai K.S."/>
            <person name="Inaba K."/>
            <person name="Kano S."/>
            <person name="Kobayashi K."/>
            <person name="Kobayashi M."/>
            <person name="Lee B.I."/>
            <person name="Makabe K.W."/>
            <person name="Manohar C."/>
            <person name="Matassi G."/>
            <person name="Medina M."/>
            <person name="Mochizuki Y."/>
            <person name="Mount S."/>
            <person name="Morishita T."/>
            <person name="Miura S."/>
            <person name="Nakayama A."/>
            <person name="Nishizaka S."/>
            <person name="Nomoto H."/>
            <person name="Ohta F."/>
            <person name="Oishi K."/>
            <person name="Rigoutsos I."/>
            <person name="Sano M."/>
            <person name="Sasaki A."/>
            <person name="Sasakura Y."/>
            <person name="Shoguchi E."/>
            <person name="Shin-i T."/>
            <person name="Spagnuolo A."/>
            <person name="Stainier D."/>
            <person name="Suzuki M.M."/>
            <person name="Tassy O."/>
            <person name="Takatori N."/>
            <person name="Tokuoka M."/>
            <person name="Yagi K."/>
            <person name="Yoshizaki F."/>
            <person name="Wada S."/>
            <person name="Zhang C."/>
            <person name="Hyatt P.D."/>
            <person name="Larimer F."/>
            <person name="Detter C."/>
            <person name="Doggett N."/>
            <person name="Glavina T."/>
            <person name="Hawkins T."/>
            <person name="Richardson P."/>
            <person name="Lucas S."/>
            <person name="Kohara Y."/>
            <person name="Levine M."/>
            <person name="Satoh N."/>
            <person name="Rokhsar D.S."/>
        </authorList>
    </citation>
    <scope>NUCLEOTIDE SEQUENCE [LARGE SCALE GENOMIC DNA]</scope>
</reference>
<reference evidence="1" key="3">
    <citation type="submission" date="2025-09" db="UniProtKB">
        <authorList>
            <consortium name="Ensembl"/>
        </authorList>
    </citation>
    <scope>IDENTIFICATION</scope>
</reference>
<dbReference type="SUPFAM" id="SSF53300">
    <property type="entry name" value="vWA-like"/>
    <property type="match status" value="1"/>
</dbReference>
<name>H2Y041_CIOIN</name>
<proteinExistence type="predicted"/>
<evidence type="ECO:0000313" key="2">
    <source>
        <dbReference type="Proteomes" id="UP000008144"/>
    </source>
</evidence>
<dbReference type="InParanoid" id="H2Y041"/>
<dbReference type="Ensembl" id="ENSCINT00000034928.1">
    <property type="protein sequence ID" value="ENSCINP00000035275.1"/>
    <property type="gene ID" value="ENSCING00000024474.1"/>
</dbReference>
<dbReference type="Gene3D" id="3.40.50.410">
    <property type="entry name" value="von Willebrand factor, type A domain"/>
    <property type="match status" value="1"/>
</dbReference>
<sequence length="58" mass="6388">MAKNEGVKILAIGVGNANQRELVVLTRPEIGTSDRVYSINEYDALQNLVQTMRSNILA</sequence>
<organism evidence="1 2">
    <name type="scientific">Ciona intestinalis</name>
    <name type="common">Transparent sea squirt</name>
    <name type="synonym">Ascidia intestinalis</name>
    <dbReference type="NCBI Taxonomy" id="7719"/>
    <lineage>
        <taxon>Eukaryota</taxon>
        <taxon>Metazoa</taxon>
        <taxon>Chordata</taxon>
        <taxon>Tunicata</taxon>
        <taxon>Ascidiacea</taxon>
        <taxon>Phlebobranchia</taxon>
        <taxon>Cionidae</taxon>
        <taxon>Ciona</taxon>
    </lineage>
</organism>
<dbReference type="InterPro" id="IPR036465">
    <property type="entry name" value="vWFA_dom_sf"/>
</dbReference>
<dbReference type="Proteomes" id="UP000008144">
    <property type="component" value="Unassembled WGS sequence"/>
</dbReference>
<accession>H2Y041</accession>
<dbReference type="HOGENOM" id="CLU_2978435_0_0_1"/>
<gene>
    <name evidence="1" type="primary">LOC104265792</name>
</gene>
<keyword evidence="2" id="KW-1185">Reference proteome</keyword>
<reference evidence="1" key="2">
    <citation type="submission" date="2025-08" db="UniProtKB">
        <authorList>
            <consortium name="Ensembl"/>
        </authorList>
    </citation>
    <scope>IDENTIFICATION</scope>
</reference>